<dbReference type="Proteomes" id="UP000691718">
    <property type="component" value="Unassembled WGS sequence"/>
</dbReference>
<gene>
    <name evidence="2" type="ORF">PAPOLLO_LOCUS17761</name>
</gene>
<dbReference type="OrthoDB" id="123207at2759"/>
<feature type="compositionally biased region" description="Polar residues" evidence="1">
    <location>
        <begin position="41"/>
        <end position="55"/>
    </location>
</feature>
<name>A0A8S3XFJ4_PARAO</name>
<keyword evidence="3" id="KW-1185">Reference proteome</keyword>
<dbReference type="AlphaFoldDB" id="A0A8S3XFJ4"/>
<protein>
    <submittedName>
        <fullName evidence="2">(apollo) hypothetical protein</fullName>
    </submittedName>
</protein>
<evidence type="ECO:0000313" key="2">
    <source>
        <dbReference type="EMBL" id="CAG5022573.1"/>
    </source>
</evidence>
<evidence type="ECO:0000313" key="3">
    <source>
        <dbReference type="Proteomes" id="UP000691718"/>
    </source>
</evidence>
<sequence length="103" mass="11429">MHNFALFWGNLRLERVRKILALVPPQDASSSDNSEDGNEVNVLTDNTEYSSDPRSLDSSFERLNILEIDEILPEDLIPSTPAISEVLATHTPPQDLPALQSIS</sequence>
<reference evidence="2" key="1">
    <citation type="submission" date="2021-04" db="EMBL/GenBank/DDBJ databases">
        <authorList>
            <person name="Tunstrom K."/>
        </authorList>
    </citation>
    <scope>NUCLEOTIDE SEQUENCE</scope>
</reference>
<comment type="caution">
    <text evidence="2">The sequence shown here is derived from an EMBL/GenBank/DDBJ whole genome shotgun (WGS) entry which is preliminary data.</text>
</comment>
<proteinExistence type="predicted"/>
<feature type="region of interest" description="Disordered" evidence="1">
    <location>
        <begin position="24"/>
        <end position="55"/>
    </location>
</feature>
<dbReference type="EMBL" id="CAJQZP010001148">
    <property type="protein sequence ID" value="CAG5022573.1"/>
    <property type="molecule type" value="Genomic_DNA"/>
</dbReference>
<organism evidence="2 3">
    <name type="scientific">Parnassius apollo</name>
    <name type="common">Apollo butterfly</name>
    <name type="synonym">Papilio apollo</name>
    <dbReference type="NCBI Taxonomy" id="110799"/>
    <lineage>
        <taxon>Eukaryota</taxon>
        <taxon>Metazoa</taxon>
        <taxon>Ecdysozoa</taxon>
        <taxon>Arthropoda</taxon>
        <taxon>Hexapoda</taxon>
        <taxon>Insecta</taxon>
        <taxon>Pterygota</taxon>
        <taxon>Neoptera</taxon>
        <taxon>Endopterygota</taxon>
        <taxon>Lepidoptera</taxon>
        <taxon>Glossata</taxon>
        <taxon>Ditrysia</taxon>
        <taxon>Papilionoidea</taxon>
        <taxon>Papilionidae</taxon>
        <taxon>Parnassiinae</taxon>
        <taxon>Parnassini</taxon>
        <taxon>Parnassius</taxon>
        <taxon>Parnassius</taxon>
    </lineage>
</organism>
<evidence type="ECO:0000256" key="1">
    <source>
        <dbReference type="SAM" id="MobiDB-lite"/>
    </source>
</evidence>
<accession>A0A8S3XFJ4</accession>